<name>A0A0A8K6E3_9HYPH</name>
<dbReference type="RefSeq" id="WP_045367232.1">
    <property type="nucleotide sequence ID" value="NZ_AP014648.1"/>
</dbReference>
<reference evidence="1 2" key="1">
    <citation type="submission" date="2014-09" db="EMBL/GenBank/DDBJ databases">
        <title>Genome sequencing of Methyloceanibacter caenitepidi Gela4.</title>
        <authorList>
            <person name="Takeuchi M."/>
            <person name="Susumu S."/>
            <person name="Kamagata Y."/>
            <person name="Oshima K."/>
            <person name="Hattori M."/>
            <person name="Iwasaki W."/>
        </authorList>
    </citation>
    <scope>NUCLEOTIDE SEQUENCE [LARGE SCALE GENOMIC DNA]</scope>
    <source>
        <strain evidence="1 2">Gela4</strain>
    </source>
</reference>
<proteinExistence type="predicted"/>
<evidence type="ECO:0000313" key="1">
    <source>
        <dbReference type="EMBL" id="BAQ17574.1"/>
    </source>
</evidence>
<keyword evidence="2" id="KW-1185">Reference proteome</keyword>
<dbReference type="OrthoDB" id="9815600at2"/>
<accession>A0A0A8K6E3</accession>
<dbReference type="InterPro" id="IPR007060">
    <property type="entry name" value="FtsL/DivIC"/>
</dbReference>
<evidence type="ECO:0000313" key="2">
    <source>
        <dbReference type="Proteomes" id="UP000031643"/>
    </source>
</evidence>
<dbReference type="GO" id="GO:0051301">
    <property type="term" value="P:cell division"/>
    <property type="evidence" value="ECO:0007669"/>
    <property type="project" value="UniProtKB-KW"/>
</dbReference>
<dbReference type="HOGENOM" id="CLU_159931_0_0_5"/>
<dbReference type="Proteomes" id="UP000031643">
    <property type="component" value="Chromosome"/>
</dbReference>
<protein>
    <submittedName>
        <fullName evidence="1">Cell division protein DivIC (FtsB), stabilizes FtsL against RasP cleavage</fullName>
    </submittedName>
</protein>
<dbReference type="Pfam" id="PF04977">
    <property type="entry name" value="DivIC"/>
    <property type="match status" value="1"/>
</dbReference>
<keyword evidence="1" id="KW-0131">Cell cycle</keyword>
<dbReference type="STRING" id="1384459.GL4_2131"/>
<dbReference type="EMBL" id="AP014648">
    <property type="protein sequence ID" value="BAQ17574.1"/>
    <property type="molecule type" value="Genomic_DNA"/>
</dbReference>
<dbReference type="KEGG" id="mcg:GL4_2131"/>
<dbReference type="AlphaFoldDB" id="A0A0A8K6E3"/>
<gene>
    <name evidence="1" type="ORF">GL4_2131</name>
</gene>
<sequence length="107" mass="12029">MRFRAFIFPLLALGAGGYFGYHLQNGDHGLAAKTDLQRRAAVLEGELEGLREVRLRIERDVALLEPDSLDPDMLDERARAILNLAHPSDLVMMNRRPPDPTGPLIKR</sequence>
<keyword evidence="1" id="KW-0132">Cell division</keyword>
<organism evidence="1 2">
    <name type="scientific">Methyloceanibacter caenitepidi</name>
    <dbReference type="NCBI Taxonomy" id="1384459"/>
    <lineage>
        <taxon>Bacteria</taxon>
        <taxon>Pseudomonadati</taxon>
        <taxon>Pseudomonadota</taxon>
        <taxon>Alphaproteobacteria</taxon>
        <taxon>Hyphomicrobiales</taxon>
        <taxon>Hyphomicrobiaceae</taxon>
        <taxon>Methyloceanibacter</taxon>
    </lineage>
</organism>